<evidence type="ECO:0000259" key="4">
    <source>
        <dbReference type="PROSITE" id="PS50949"/>
    </source>
</evidence>
<dbReference type="InterPro" id="IPR036388">
    <property type="entry name" value="WH-like_DNA-bd_sf"/>
</dbReference>
<dbReference type="InterPro" id="IPR000524">
    <property type="entry name" value="Tscrpt_reg_HTH_GntR"/>
</dbReference>
<keyword evidence="2" id="KW-0238">DNA-binding</keyword>
<name>A0ABV1YEL2_9HYPH</name>
<dbReference type="EMBL" id="JAMYPJ010000012">
    <property type="protein sequence ID" value="MER8933553.1"/>
    <property type="molecule type" value="Genomic_DNA"/>
</dbReference>
<evidence type="ECO:0000256" key="1">
    <source>
        <dbReference type="ARBA" id="ARBA00023015"/>
    </source>
</evidence>
<dbReference type="PRINTS" id="PR00035">
    <property type="entry name" value="HTHGNTR"/>
</dbReference>
<dbReference type="InterPro" id="IPR008920">
    <property type="entry name" value="TF_FadR/GntR_C"/>
</dbReference>
<proteinExistence type="predicted"/>
<dbReference type="SUPFAM" id="SSF46785">
    <property type="entry name" value="Winged helix' DNA-binding domain"/>
    <property type="match status" value="1"/>
</dbReference>
<dbReference type="Pfam" id="PF07729">
    <property type="entry name" value="FCD"/>
    <property type="match status" value="1"/>
</dbReference>
<dbReference type="PANTHER" id="PTHR43537:SF24">
    <property type="entry name" value="GLUCONATE OPERON TRANSCRIPTIONAL REPRESSOR"/>
    <property type="match status" value="1"/>
</dbReference>
<dbReference type="Gene3D" id="1.20.120.530">
    <property type="entry name" value="GntR ligand-binding domain-like"/>
    <property type="match status" value="1"/>
</dbReference>
<keyword evidence="6" id="KW-1185">Reference proteome</keyword>
<accession>A0ABV1YEL2</accession>
<dbReference type="PROSITE" id="PS50949">
    <property type="entry name" value="HTH_GNTR"/>
    <property type="match status" value="1"/>
</dbReference>
<dbReference type="CDD" id="cd07377">
    <property type="entry name" value="WHTH_GntR"/>
    <property type="match status" value="1"/>
</dbReference>
<protein>
    <submittedName>
        <fullName evidence="5">GntR family transcriptional regulator</fullName>
    </submittedName>
</protein>
<reference evidence="5 6" key="1">
    <citation type="journal article" date="2024" name="Proc. Natl. Acad. Sci. U.S.A.">
        <title>The evolutionary genomics of adaptation to stress in wild rhizobium bacteria.</title>
        <authorList>
            <person name="Kehlet-Delgado H."/>
            <person name="Montoya A.P."/>
            <person name="Jensen K.T."/>
            <person name="Wendlandt C.E."/>
            <person name="Dexheimer C."/>
            <person name="Roberts M."/>
            <person name="Torres Martinez L."/>
            <person name="Friesen M.L."/>
            <person name="Griffitts J.S."/>
            <person name="Porter S.S."/>
        </authorList>
    </citation>
    <scope>NUCLEOTIDE SEQUENCE [LARGE SCALE GENOMIC DNA]</scope>
    <source>
        <strain evidence="5 6">M0729</strain>
    </source>
</reference>
<dbReference type="Gene3D" id="1.10.10.10">
    <property type="entry name" value="Winged helix-like DNA-binding domain superfamily/Winged helix DNA-binding domain"/>
    <property type="match status" value="1"/>
</dbReference>
<evidence type="ECO:0000313" key="6">
    <source>
        <dbReference type="Proteomes" id="UP001464387"/>
    </source>
</evidence>
<dbReference type="SUPFAM" id="SSF48008">
    <property type="entry name" value="GntR ligand-binding domain-like"/>
    <property type="match status" value="1"/>
</dbReference>
<feature type="domain" description="HTH gntR-type" evidence="4">
    <location>
        <begin position="13"/>
        <end position="80"/>
    </location>
</feature>
<evidence type="ECO:0000256" key="2">
    <source>
        <dbReference type="ARBA" id="ARBA00023125"/>
    </source>
</evidence>
<keyword evidence="1" id="KW-0805">Transcription regulation</keyword>
<dbReference type="RefSeq" id="WP_023768084.1">
    <property type="nucleotide sequence ID" value="NZ_CP100477.1"/>
</dbReference>
<dbReference type="InterPro" id="IPR011711">
    <property type="entry name" value="GntR_C"/>
</dbReference>
<dbReference type="PANTHER" id="PTHR43537">
    <property type="entry name" value="TRANSCRIPTIONAL REGULATOR, GNTR FAMILY"/>
    <property type="match status" value="1"/>
</dbReference>
<organism evidence="5 6">
    <name type="scientific">Mesorhizobium opportunistum</name>
    <dbReference type="NCBI Taxonomy" id="593909"/>
    <lineage>
        <taxon>Bacteria</taxon>
        <taxon>Pseudomonadati</taxon>
        <taxon>Pseudomonadota</taxon>
        <taxon>Alphaproteobacteria</taxon>
        <taxon>Hyphomicrobiales</taxon>
        <taxon>Phyllobacteriaceae</taxon>
        <taxon>Mesorhizobium</taxon>
    </lineage>
</organism>
<evidence type="ECO:0000256" key="3">
    <source>
        <dbReference type="ARBA" id="ARBA00023163"/>
    </source>
</evidence>
<dbReference type="SMART" id="SM00895">
    <property type="entry name" value="FCD"/>
    <property type="match status" value="1"/>
</dbReference>
<dbReference type="SMART" id="SM00345">
    <property type="entry name" value="HTH_GNTR"/>
    <property type="match status" value="1"/>
</dbReference>
<gene>
    <name evidence="5" type="ORF">NKI33_11315</name>
</gene>
<comment type="caution">
    <text evidence="5">The sequence shown here is derived from an EMBL/GenBank/DDBJ whole genome shotgun (WGS) entry which is preliminary data.</text>
</comment>
<evidence type="ECO:0000313" key="5">
    <source>
        <dbReference type="EMBL" id="MER8933553.1"/>
    </source>
</evidence>
<dbReference type="InterPro" id="IPR036390">
    <property type="entry name" value="WH_DNA-bd_sf"/>
</dbReference>
<dbReference type="Proteomes" id="UP001464387">
    <property type="component" value="Unassembled WGS sequence"/>
</dbReference>
<keyword evidence="3" id="KW-0804">Transcription</keyword>
<sequence>MEDQGLQIPRQSATLRLLVEDKLRSAIASGHFKPGQRLVERELCEQLGVGRTSIREALRQLEAEGLITTLAHRGPVVTVITYDEATQLYKVRALLEGFLGREFAEHGREEDIAALEVALKQFEKAARSGKRQDLAAAKTVFYNCLIDGAGNSFVRQMLTQLHNRVTQLRIVSMTQPGRLKHSIEEIREITAAIKNREPARAAAACSRHVEMAAVTALDYLRKNGPEATG</sequence>
<dbReference type="Pfam" id="PF00392">
    <property type="entry name" value="GntR"/>
    <property type="match status" value="1"/>
</dbReference>